<dbReference type="InterPro" id="IPR036388">
    <property type="entry name" value="WH-like_DNA-bd_sf"/>
</dbReference>
<dbReference type="RefSeq" id="WP_096053196.1">
    <property type="nucleotide sequence ID" value="NZ_CP023315.3"/>
</dbReference>
<evidence type="ECO:0000313" key="7">
    <source>
        <dbReference type="EMBL" id="ATC33833.1"/>
    </source>
</evidence>
<dbReference type="InterPro" id="IPR000847">
    <property type="entry name" value="LysR_HTH_N"/>
</dbReference>
<evidence type="ECO:0000259" key="6">
    <source>
        <dbReference type="PROSITE" id="PS50931"/>
    </source>
</evidence>
<dbReference type="InterPro" id="IPR050176">
    <property type="entry name" value="LTTR"/>
</dbReference>
<dbReference type="Gene3D" id="3.40.190.10">
    <property type="entry name" value="Periplasmic binding protein-like II"/>
    <property type="match status" value="2"/>
</dbReference>
<dbReference type="InterPro" id="IPR005119">
    <property type="entry name" value="LysR_subst-bd"/>
</dbReference>
<feature type="region of interest" description="Disordered" evidence="5">
    <location>
        <begin position="283"/>
        <end position="302"/>
    </location>
</feature>
<reference evidence="8" key="1">
    <citation type="submission" date="2017-09" db="EMBL/GenBank/DDBJ databases">
        <title>Genome evolution observed in wild isolates of Caulobacter crescentus.</title>
        <authorList>
            <person name="Ely B."/>
            <person name="Wilson K."/>
            <person name="Scott D."/>
        </authorList>
    </citation>
    <scope>NUCLEOTIDE SEQUENCE [LARGE SCALE GENOMIC DNA]</scope>
    <source>
        <strain evidence="8">CB13b1a</strain>
    </source>
</reference>
<evidence type="ECO:0000256" key="1">
    <source>
        <dbReference type="ARBA" id="ARBA00009437"/>
    </source>
</evidence>
<dbReference type="Pfam" id="PF00126">
    <property type="entry name" value="HTH_1"/>
    <property type="match status" value="1"/>
</dbReference>
<keyword evidence="3" id="KW-0238">DNA-binding</keyword>
<dbReference type="PANTHER" id="PTHR30579:SF7">
    <property type="entry name" value="HTH-TYPE TRANSCRIPTIONAL REGULATOR LRHA-RELATED"/>
    <property type="match status" value="1"/>
</dbReference>
<dbReference type="SUPFAM" id="SSF46785">
    <property type="entry name" value="Winged helix' DNA-binding domain"/>
    <property type="match status" value="1"/>
</dbReference>
<dbReference type="AlphaFoldDB" id="A0A290N2H3"/>
<keyword evidence="4" id="KW-0804">Transcription</keyword>
<dbReference type="FunFam" id="1.10.10.10:FF:000001">
    <property type="entry name" value="LysR family transcriptional regulator"/>
    <property type="match status" value="1"/>
</dbReference>
<feature type="domain" description="HTH lysR-type" evidence="6">
    <location>
        <begin position="7"/>
        <end position="64"/>
    </location>
</feature>
<evidence type="ECO:0000256" key="5">
    <source>
        <dbReference type="SAM" id="MobiDB-lite"/>
    </source>
</evidence>
<dbReference type="PANTHER" id="PTHR30579">
    <property type="entry name" value="TRANSCRIPTIONAL REGULATOR"/>
    <property type="match status" value="1"/>
</dbReference>
<dbReference type="Gene3D" id="1.10.10.10">
    <property type="entry name" value="Winged helix-like DNA-binding domain superfamily/Winged helix DNA-binding domain"/>
    <property type="match status" value="1"/>
</dbReference>
<organism evidence="7 8">
    <name type="scientific">Caulobacter vibrioides</name>
    <name type="common">Caulobacter crescentus</name>
    <dbReference type="NCBI Taxonomy" id="155892"/>
    <lineage>
        <taxon>Bacteria</taxon>
        <taxon>Pseudomonadati</taxon>
        <taxon>Pseudomonadota</taxon>
        <taxon>Alphaproteobacteria</taxon>
        <taxon>Caulobacterales</taxon>
        <taxon>Caulobacteraceae</taxon>
        <taxon>Caulobacter</taxon>
    </lineage>
</organism>
<proteinExistence type="inferred from homology"/>
<name>A0A290N2H3_CAUVI</name>
<dbReference type="GO" id="GO:0003677">
    <property type="term" value="F:DNA binding"/>
    <property type="evidence" value="ECO:0007669"/>
    <property type="project" value="UniProtKB-KW"/>
</dbReference>
<protein>
    <submittedName>
        <fullName evidence="7">LysR family transcriptional regulator</fullName>
    </submittedName>
</protein>
<evidence type="ECO:0000256" key="2">
    <source>
        <dbReference type="ARBA" id="ARBA00023015"/>
    </source>
</evidence>
<dbReference type="PROSITE" id="PS50931">
    <property type="entry name" value="HTH_LYSR"/>
    <property type="match status" value="1"/>
</dbReference>
<dbReference type="SUPFAM" id="SSF53850">
    <property type="entry name" value="Periplasmic binding protein-like II"/>
    <property type="match status" value="1"/>
</dbReference>
<evidence type="ECO:0000256" key="3">
    <source>
        <dbReference type="ARBA" id="ARBA00023125"/>
    </source>
</evidence>
<dbReference type="Proteomes" id="UP000217311">
    <property type="component" value="Chromosome"/>
</dbReference>
<gene>
    <name evidence="7" type="ORF">CA606_16695</name>
</gene>
<accession>A0A290N2H3</accession>
<sequence length="302" mass="32738">MPRRTNLDLDLVRAFLVVCEQRSFTRAGERLGRSQSAVSLQVRRLEEQLGQPLLSRDPRHVAPTEQGAAFLPQARRLLRLNDEILASLGADEIEGEVRLGAPEDFATQHLPAVLGSFARSHPRIALTVTCDLTLNLLDRLGEGALDLALVKREPLGPDLGVRVWREPLVWVALDPEMARREGPVPLVAAPAPCVYRKRAVAALEATGRAWRATYTSPSLAGQLAALRGGLGLSVLPREMAPDDLTILSEGLPRLEDAEIALLKARGAPPPAAERLADHILTALDRQRTQPQPATRIAGSAPS</sequence>
<dbReference type="InterPro" id="IPR036390">
    <property type="entry name" value="WH_DNA-bd_sf"/>
</dbReference>
<dbReference type="Pfam" id="PF03466">
    <property type="entry name" value="LysR_substrate"/>
    <property type="match status" value="1"/>
</dbReference>
<keyword evidence="2" id="KW-0805">Transcription regulation</keyword>
<dbReference type="EMBL" id="CP023315">
    <property type="protein sequence ID" value="ATC33833.1"/>
    <property type="molecule type" value="Genomic_DNA"/>
</dbReference>
<evidence type="ECO:0000256" key="4">
    <source>
        <dbReference type="ARBA" id="ARBA00023163"/>
    </source>
</evidence>
<dbReference type="PRINTS" id="PR00039">
    <property type="entry name" value="HTHLYSR"/>
</dbReference>
<dbReference type="GO" id="GO:0003700">
    <property type="term" value="F:DNA-binding transcription factor activity"/>
    <property type="evidence" value="ECO:0007669"/>
    <property type="project" value="InterPro"/>
</dbReference>
<evidence type="ECO:0000313" key="8">
    <source>
        <dbReference type="Proteomes" id="UP000217311"/>
    </source>
</evidence>
<comment type="similarity">
    <text evidence="1">Belongs to the LysR transcriptional regulatory family.</text>
</comment>